<gene>
    <name evidence="2" type="ORF">C943_02349</name>
</gene>
<dbReference type="Proteomes" id="UP000010953">
    <property type="component" value="Unassembled WGS sequence"/>
</dbReference>
<keyword evidence="1" id="KW-1133">Transmembrane helix</keyword>
<accession>M7XRN3</accession>
<sequence length="267" mass="30677">MRRFHPLEWEDLPWFPKSWRDYGTDYLQFIATKFDIYKPILPILKRGISASGKAEWIDLASGGGGGLINLGKKLKEEMPNVKITLTDFYPNIQAFEKTVAIDPELFRYEQVPTDAKSAPANLQGKFRTLFGAFHHFRPVDAQMILQNAVDTRSPIAIFEPVGKNAGSIFSMLFVIPNVLIFTLFMRPVRWNVIPFIYLLPLVPLYILWDGIASIIRVYSEKEMRGIVTRLKNQHEFDWEIGHVKNGPMPIHYLLGLPKNDKEEKKSG</sequence>
<reference evidence="2" key="1">
    <citation type="submission" date="2013-01" db="EMBL/GenBank/DDBJ databases">
        <title>Genome assembly of Mariniradius saccharolyticus AK6.</title>
        <authorList>
            <person name="Vaidya B."/>
            <person name="Khatri I."/>
            <person name="Tanuku N.R.S."/>
            <person name="Subramanian S."/>
            <person name="Pinnaka A."/>
        </authorList>
    </citation>
    <scope>NUCLEOTIDE SEQUENCE [LARGE SCALE GENOMIC DNA]</scope>
    <source>
        <strain evidence="2">AK6</strain>
    </source>
</reference>
<protein>
    <recommendedName>
        <fullName evidence="4">Class I SAM-dependent methyltransferase</fullName>
    </recommendedName>
</protein>
<keyword evidence="1" id="KW-0472">Membrane</keyword>
<feature type="transmembrane region" description="Helical" evidence="1">
    <location>
        <begin position="168"/>
        <end position="186"/>
    </location>
</feature>
<evidence type="ECO:0000313" key="2">
    <source>
        <dbReference type="EMBL" id="EMS31202.1"/>
    </source>
</evidence>
<keyword evidence="1" id="KW-0812">Transmembrane</keyword>
<dbReference type="STRING" id="1239962.C943_02349"/>
<dbReference type="AlphaFoldDB" id="M7XRN3"/>
<name>M7XRN3_9BACT</name>
<dbReference type="RefSeq" id="WP_008631013.1">
    <property type="nucleotide sequence ID" value="NZ_AMZY02000020.1"/>
</dbReference>
<dbReference type="eggNOG" id="ENOG502ZVTY">
    <property type="taxonomic scope" value="Bacteria"/>
</dbReference>
<evidence type="ECO:0000313" key="3">
    <source>
        <dbReference type="Proteomes" id="UP000010953"/>
    </source>
</evidence>
<dbReference type="OrthoDB" id="117053at2"/>
<dbReference type="EMBL" id="AMZY02000020">
    <property type="protein sequence ID" value="EMS31202.1"/>
    <property type="molecule type" value="Genomic_DNA"/>
</dbReference>
<proteinExistence type="predicted"/>
<organism evidence="2 3">
    <name type="scientific">Mariniradius saccharolyticus AK6</name>
    <dbReference type="NCBI Taxonomy" id="1239962"/>
    <lineage>
        <taxon>Bacteria</taxon>
        <taxon>Pseudomonadati</taxon>
        <taxon>Bacteroidota</taxon>
        <taxon>Cytophagia</taxon>
        <taxon>Cytophagales</taxon>
        <taxon>Cyclobacteriaceae</taxon>
        <taxon>Mariniradius</taxon>
    </lineage>
</organism>
<evidence type="ECO:0008006" key="4">
    <source>
        <dbReference type="Google" id="ProtNLM"/>
    </source>
</evidence>
<evidence type="ECO:0000256" key="1">
    <source>
        <dbReference type="SAM" id="Phobius"/>
    </source>
</evidence>
<dbReference type="InParanoid" id="M7XRN3"/>
<comment type="caution">
    <text evidence="2">The sequence shown here is derived from an EMBL/GenBank/DDBJ whole genome shotgun (WGS) entry which is preliminary data.</text>
</comment>
<keyword evidence="3" id="KW-1185">Reference proteome</keyword>
<feature type="transmembrane region" description="Helical" evidence="1">
    <location>
        <begin position="192"/>
        <end position="215"/>
    </location>
</feature>